<comment type="caution">
    <text evidence="6">The sequence shown here is derived from an EMBL/GenBank/DDBJ whole genome shotgun (WGS) entry which is preliminary data.</text>
</comment>
<keyword evidence="1" id="KW-0805">Transcription regulation</keyword>
<dbReference type="AlphaFoldDB" id="A0A853CXD8"/>
<evidence type="ECO:0000256" key="2">
    <source>
        <dbReference type="ARBA" id="ARBA00023125"/>
    </source>
</evidence>
<dbReference type="Gene3D" id="3.40.50.2300">
    <property type="match status" value="2"/>
</dbReference>
<dbReference type="SUPFAM" id="SSF53822">
    <property type="entry name" value="Periplasmic binding protein-like I"/>
    <property type="match status" value="1"/>
</dbReference>
<evidence type="ECO:0000256" key="3">
    <source>
        <dbReference type="ARBA" id="ARBA00023163"/>
    </source>
</evidence>
<dbReference type="PANTHER" id="PTHR30146">
    <property type="entry name" value="LACI-RELATED TRANSCRIPTIONAL REPRESSOR"/>
    <property type="match status" value="1"/>
</dbReference>
<dbReference type="PROSITE" id="PS00356">
    <property type="entry name" value="HTH_LACI_1"/>
    <property type="match status" value="1"/>
</dbReference>
<dbReference type="SUPFAM" id="SSF47413">
    <property type="entry name" value="lambda repressor-like DNA-binding domains"/>
    <property type="match status" value="1"/>
</dbReference>
<dbReference type="GO" id="GO:0000976">
    <property type="term" value="F:transcription cis-regulatory region binding"/>
    <property type="evidence" value="ECO:0007669"/>
    <property type="project" value="TreeGrafter"/>
</dbReference>
<evidence type="ECO:0000256" key="4">
    <source>
        <dbReference type="SAM" id="MobiDB-lite"/>
    </source>
</evidence>
<evidence type="ECO:0000313" key="7">
    <source>
        <dbReference type="Proteomes" id="UP000578352"/>
    </source>
</evidence>
<dbReference type="Pfam" id="PF00356">
    <property type="entry name" value="LacI"/>
    <property type="match status" value="1"/>
</dbReference>
<protein>
    <submittedName>
        <fullName evidence="6">DNA-binding LacI/PurR family transcriptional regulator</fullName>
    </submittedName>
</protein>
<dbReference type="RefSeq" id="WP_179607946.1">
    <property type="nucleotide sequence ID" value="NZ_BAABEH010000001.1"/>
</dbReference>
<dbReference type="InterPro" id="IPR028082">
    <property type="entry name" value="Peripla_BP_I"/>
</dbReference>
<keyword evidence="3" id="KW-0804">Transcription</keyword>
<name>A0A853CXD8_9MICO</name>
<dbReference type="EMBL" id="JACCFL010000001">
    <property type="protein sequence ID" value="NYJ25287.1"/>
    <property type="molecule type" value="Genomic_DNA"/>
</dbReference>
<dbReference type="InterPro" id="IPR046335">
    <property type="entry name" value="LacI/GalR-like_sensor"/>
</dbReference>
<dbReference type="GO" id="GO:0003700">
    <property type="term" value="F:DNA-binding transcription factor activity"/>
    <property type="evidence" value="ECO:0007669"/>
    <property type="project" value="TreeGrafter"/>
</dbReference>
<dbReference type="InterPro" id="IPR000843">
    <property type="entry name" value="HTH_LacI"/>
</dbReference>
<dbReference type="Gene3D" id="1.10.260.40">
    <property type="entry name" value="lambda repressor-like DNA-binding domains"/>
    <property type="match status" value="1"/>
</dbReference>
<gene>
    <name evidence="6" type="ORF">HNR13_003574</name>
</gene>
<dbReference type="SMART" id="SM00354">
    <property type="entry name" value="HTH_LACI"/>
    <property type="match status" value="1"/>
</dbReference>
<proteinExistence type="predicted"/>
<dbReference type="InterPro" id="IPR010982">
    <property type="entry name" value="Lambda_DNA-bd_dom_sf"/>
</dbReference>
<feature type="region of interest" description="Disordered" evidence="4">
    <location>
        <begin position="313"/>
        <end position="335"/>
    </location>
</feature>
<evidence type="ECO:0000313" key="6">
    <source>
        <dbReference type="EMBL" id="NYJ25287.1"/>
    </source>
</evidence>
<organism evidence="6 7">
    <name type="scientific">Leifsonia shinshuensis</name>
    <dbReference type="NCBI Taxonomy" id="150026"/>
    <lineage>
        <taxon>Bacteria</taxon>
        <taxon>Bacillati</taxon>
        <taxon>Actinomycetota</taxon>
        <taxon>Actinomycetes</taxon>
        <taxon>Micrococcales</taxon>
        <taxon>Microbacteriaceae</taxon>
        <taxon>Leifsonia</taxon>
    </lineage>
</organism>
<evidence type="ECO:0000259" key="5">
    <source>
        <dbReference type="PROSITE" id="PS50932"/>
    </source>
</evidence>
<reference evidence="6 7" key="1">
    <citation type="submission" date="2020-07" db="EMBL/GenBank/DDBJ databases">
        <title>Sequencing the genomes of 1000 actinobacteria strains.</title>
        <authorList>
            <person name="Klenk H.-P."/>
        </authorList>
    </citation>
    <scope>NUCLEOTIDE SEQUENCE [LARGE SCALE GENOMIC DNA]</scope>
    <source>
        <strain evidence="6 7">DSM 15165</strain>
    </source>
</reference>
<keyword evidence="2 6" id="KW-0238">DNA-binding</keyword>
<dbReference type="PROSITE" id="PS50932">
    <property type="entry name" value="HTH_LACI_2"/>
    <property type="match status" value="1"/>
</dbReference>
<evidence type="ECO:0000256" key="1">
    <source>
        <dbReference type="ARBA" id="ARBA00023015"/>
    </source>
</evidence>
<accession>A0A853CXD8</accession>
<dbReference type="Pfam" id="PF13377">
    <property type="entry name" value="Peripla_BP_3"/>
    <property type="match status" value="1"/>
</dbReference>
<dbReference type="Proteomes" id="UP000578352">
    <property type="component" value="Unassembled WGS sequence"/>
</dbReference>
<dbReference type="PANTHER" id="PTHR30146:SF109">
    <property type="entry name" value="HTH-TYPE TRANSCRIPTIONAL REGULATOR GALS"/>
    <property type="match status" value="1"/>
</dbReference>
<sequence length="335" mass="35413">MAGIEEVARATGVSTATVSRALRGLPNVSDTTRAAVRRAADELGYVASSSASGLASGRTLALGVVVPSVSRWFYTQVLEGVDAELRSASYDMILFNLGGHRGDRERVFHRSILRKRTDALLALCLDFTPDEREQLASLGHPTIVVGGPVKGLRSVGIDEKATAREATNHLIGLGHTEIAHLGGEDEEGLNSNVPAGRLRGFEKAMRAAHLTVRPEWVIPGGFSLPEGRAAMNRLLDRPGPKPTAVFAGSDEMAMGAMLAAADHGLRVPDDLSVIGIDDHDYSACFGLTTMAQSPFEQGSAATRILLDELAGGEPRAGSVRSPAHLVVRTSTAPPR</sequence>
<dbReference type="CDD" id="cd01392">
    <property type="entry name" value="HTH_LacI"/>
    <property type="match status" value="1"/>
</dbReference>
<feature type="domain" description="HTH lacI-type" evidence="5">
    <location>
        <begin position="2"/>
        <end position="56"/>
    </location>
</feature>
<dbReference type="CDD" id="cd06267">
    <property type="entry name" value="PBP1_LacI_sugar_binding-like"/>
    <property type="match status" value="1"/>
</dbReference>